<comment type="caution">
    <text evidence="2">The sequence shown here is derived from an EMBL/GenBank/DDBJ whole genome shotgun (WGS) entry which is preliminary data.</text>
</comment>
<evidence type="ECO:0000313" key="3">
    <source>
        <dbReference type="Proteomes" id="UP001198571"/>
    </source>
</evidence>
<sequence>MKLGASFTRCLFGLLISGGVATPLFADDVVEEVQLDMREPSERIISRGEQSAVLVWNPELKNWIELFVGASPITIGSPKTGGFADLRSGQFIWVWEGGRYVPRLPANPPLDYSDVDAETLEAVRAFAGAAVPPSTGAVAYDDKDGSKVQFVVLDQNGETCMMNGLVCRGVVVRDGEIAGEVAATVGYGFRISEVTNQRGHRLIEQGSEAAIRFIDPDTGELVHSLEAAEVKISPFQPDPPQ</sequence>
<proteinExistence type="predicted"/>
<dbReference type="RefSeq" id="WP_226937158.1">
    <property type="nucleotide sequence ID" value="NZ_JACDXX010000019.1"/>
</dbReference>
<accession>A0ABS8CQN1</accession>
<dbReference type="EMBL" id="JACDXX010000019">
    <property type="protein sequence ID" value="MCB5411707.1"/>
    <property type="molecule type" value="Genomic_DNA"/>
</dbReference>
<protein>
    <submittedName>
        <fullName evidence="2">Uncharacterized protein</fullName>
    </submittedName>
</protein>
<keyword evidence="1" id="KW-0732">Signal</keyword>
<keyword evidence="3" id="KW-1185">Reference proteome</keyword>
<organism evidence="2 3">
    <name type="scientific">Pseudogemmobacter faecipullorum</name>
    <dbReference type="NCBI Taxonomy" id="2755041"/>
    <lineage>
        <taxon>Bacteria</taxon>
        <taxon>Pseudomonadati</taxon>
        <taxon>Pseudomonadota</taxon>
        <taxon>Alphaproteobacteria</taxon>
        <taxon>Rhodobacterales</taxon>
        <taxon>Paracoccaceae</taxon>
        <taxon>Pseudogemmobacter</taxon>
    </lineage>
</organism>
<feature type="chain" id="PRO_5046740279" evidence="1">
    <location>
        <begin position="27"/>
        <end position="241"/>
    </location>
</feature>
<feature type="signal peptide" evidence="1">
    <location>
        <begin position="1"/>
        <end position="26"/>
    </location>
</feature>
<evidence type="ECO:0000313" key="2">
    <source>
        <dbReference type="EMBL" id="MCB5411707.1"/>
    </source>
</evidence>
<evidence type="ECO:0000256" key="1">
    <source>
        <dbReference type="SAM" id="SignalP"/>
    </source>
</evidence>
<name>A0ABS8CQN1_9RHOB</name>
<gene>
    <name evidence="2" type="ORF">H0485_17075</name>
</gene>
<reference evidence="2 3" key="1">
    <citation type="submission" date="2020-07" db="EMBL/GenBank/DDBJ databases">
        <title>Pseudogemmobacter sp. nov., isolated from poultry manure in Taiwan.</title>
        <authorList>
            <person name="Lin S.-Y."/>
            <person name="Tang Y.-S."/>
            <person name="Young C.-C."/>
        </authorList>
    </citation>
    <scope>NUCLEOTIDE SEQUENCE [LARGE SCALE GENOMIC DNA]</scope>
    <source>
        <strain evidence="2 3">CC-YST710</strain>
    </source>
</reference>
<dbReference type="Proteomes" id="UP001198571">
    <property type="component" value="Unassembled WGS sequence"/>
</dbReference>